<evidence type="ECO:0000313" key="4">
    <source>
        <dbReference type="EnsemblMetazoa" id="XP_029348388.1"/>
    </source>
</evidence>
<dbReference type="GeneID" id="115034948"/>
<keyword evidence="1" id="KW-0862">Zinc</keyword>
<proteinExistence type="predicted"/>
<dbReference type="Proteomes" id="UP000007819">
    <property type="component" value="Unassembled WGS sequence"/>
</dbReference>
<feature type="domain" description="SWIM-type" evidence="3">
    <location>
        <begin position="518"/>
        <end position="570"/>
    </location>
</feature>
<accession>A0A8R2JVC1</accession>
<dbReference type="KEGG" id="api:115034948"/>
<dbReference type="PANTHER" id="PTHR33977">
    <property type="entry name" value="ZINC ION BINDING PROTEIN"/>
    <property type="match status" value="1"/>
</dbReference>
<evidence type="ECO:0000256" key="1">
    <source>
        <dbReference type="PROSITE-ProRule" id="PRU00325"/>
    </source>
</evidence>
<dbReference type="PROSITE" id="PS00028">
    <property type="entry name" value="ZINC_FINGER_C2H2_1"/>
    <property type="match status" value="1"/>
</dbReference>
<feature type="compositionally biased region" description="Polar residues" evidence="2">
    <location>
        <begin position="70"/>
        <end position="88"/>
    </location>
</feature>
<dbReference type="EnsemblMetazoa" id="XM_029492528.1">
    <property type="protein sequence ID" value="XP_029348388.1"/>
    <property type="gene ID" value="LOC115034948"/>
</dbReference>
<name>A0A8R2JVC1_ACYPI</name>
<dbReference type="AlphaFoldDB" id="A0A8R2JVC1"/>
<dbReference type="InterPro" id="IPR013087">
    <property type="entry name" value="Znf_C2H2_type"/>
</dbReference>
<protein>
    <recommendedName>
        <fullName evidence="3">SWIM-type domain-containing protein</fullName>
    </recommendedName>
</protein>
<evidence type="ECO:0000256" key="2">
    <source>
        <dbReference type="SAM" id="MobiDB-lite"/>
    </source>
</evidence>
<dbReference type="PANTHER" id="PTHR33977:SF1">
    <property type="entry name" value="ZINC ION BINDING PROTEIN"/>
    <property type="match status" value="1"/>
</dbReference>
<evidence type="ECO:0000259" key="3">
    <source>
        <dbReference type="PROSITE" id="PS50966"/>
    </source>
</evidence>
<feature type="region of interest" description="Disordered" evidence="2">
    <location>
        <begin position="70"/>
        <end position="90"/>
    </location>
</feature>
<dbReference type="PROSITE" id="PS50966">
    <property type="entry name" value="ZF_SWIM"/>
    <property type="match status" value="1"/>
</dbReference>
<dbReference type="OrthoDB" id="10031901at2759"/>
<reference evidence="5" key="1">
    <citation type="submission" date="2010-06" db="EMBL/GenBank/DDBJ databases">
        <authorList>
            <person name="Jiang H."/>
            <person name="Abraham K."/>
            <person name="Ali S."/>
            <person name="Alsbrooks S.L."/>
            <person name="Anim B.N."/>
            <person name="Anosike U.S."/>
            <person name="Attaway T."/>
            <person name="Bandaranaike D.P."/>
            <person name="Battles P.K."/>
            <person name="Bell S.N."/>
            <person name="Bell A.V."/>
            <person name="Beltran B."/>
            <person name="Bickham C."/>
            <person name="Bustamante Y."/>
            <person name="Caleb T."/>
            <person name="Canada A."/>
            <person name="Cardenas V."/>
            <person name="Carter K."/>
            <person name="Chacko J."/>
            <person name="Chandrabose M.N."/>
            <person name="Chavez D."/>
            <person name="Chavez A."/>
            <person name="Chen L."/>
            <person name="Chu H.-S."/>
            <person name="Claassen K.J."/>
            <person name="Cockrell R."/>
            <person name="Collins M."/>
            <person name="Cooper J.A."/>
            <person name="Cree A."/>
            <person name="Curry S.M."/>
            <person name="Da Y."/>
            <person name="Dao M.D."/>
            <person name="Das B."/>
            <person name="Davila M.-L."/>
            <person name="Davy-Carroll L."/>
            <person name="Denson S."/>
            <person name="Dinh H."/>
            <person name="Ebong V.E."/>
            <person name="Edwards J.R."/>
            <person name="Egan A."/>
            <person name="El-Daye J."/>
            <person name="Escobedo L."/>
            <person name="Fernandez S."/>
            <person name="Fernando P.R."/>
            <person name="Flagg N."/>
            <person name="Forbes L.D."/>
            <person name="Fowler R.G."/>
            <person name="Fu Q."/>
            <person name="Gabisi R.A."/>
            <person name="Ganer J."/>
            <person name="Garbino Pronczuk A."/>
            <person name="Garcia R.M."/>
            <person name="Garner T."/>
            <person name="Garrett T.E."/>
            <person name="Gonzalez D.A."/>
            <person name="Hamid H."/>
            <person name="Hawkins E.S."/>
            <person name="Hirani K."/>
            <person name="Hogues M.E."/>
            <person name="Hollins B."/>
            <person name="Hsiao C.-H."/>
            <person name="Jabil R."/>
            <person name="James M.L."/>
            <person name="Jhangiani S.N."/>
            <person name="Johnson B."/>
            <person name="Johnson Q."/>
            <person name="Joshi V."/>
            <person name="Kalu J.B."/>
            <person name="Kam C."/>
            <person name="Kashfia A."/>
            <person name="Keebler J."/>
            <person name="Kisamo H."/>
            <person name="Kovar C.L."/>
            <person name="Lago L.A."/>
            <person name="Lai C.-Y."/>
            <person name="Laidlaw J."/>
            <person name="Lara F."/>
            <person name="Le T.-K."/>
            <person name="Lee S.L."/>
            <person name="Legall F.H."/>
            <person name="Lemon S.J."/>
            <person name="Lewis L.R."/>
            <person name="Li B."/>
            <person name="Liu Y."/>
            <person name="Liu Y.-S."/>
            <person name="Lopez J."/>
            <person name="Lozado R.J."/>
            <person name="Lu J."/>
            <person name="Madu R.C."/>
            <person name="Maheshwari M."/>
            <person name="Maheshwari R."/>
            <person name="Malloy K."/>
            <person name="Martinez E."/>
            <person name="Mathew T."/>
            <person name="Mercado I.C."/>
            <person name="Mercado C."/>
            <person name="Meyer B."/>
            <person name="Montgomery K."/>
            <person name="Morgan M.B."/>
            <person name="Munidasa M."/>
            <person name="Nazareth L.V."/>
            <person name="Nelson J."/>
            <person name="Ng B.M."/>
            <person name="Nguyen N.B."/>
            <person name="Nguyen P.Q."/>
            <person name="Nguyen T."/>
            <person name="Obregon M."/>
            <person name="Okwuonu G.O."/>
            <person name="Onwere C.G."/>
            <person name="Orozco G."/>
            <person name="Parra A."/>
            <person name="Patel S."/>
            <person name="Patil S."/>
            <person name="Perez A."/>
            <person name="Perez Y."/>
            <person name="Pham C."/>
            <person name="Primus E.L."/>
            <person name="Pu L.-L."/>
            <person name="Puazo M."/>
            <person name="Qin X."/>
            <person name="Quiroz J.B."/>
            <person name="Reese J."/>
            <person name="Richards S."/>
            <person name="Rives C.M."/>
            <person name="Robberts R."/>
            <person name="Ruiz S.J."/>
            <person name="Ruiz M.J."/>
            <person name="Santibanez J."/>
            <person name="Schneider B.W."/>
            <person name="Sisson I."/>
            <person name="Smith M."/>
            <person name="Sodergren E."/>
            <person name="Song X.-Z."/>
            <person name="Song B.B."/>
            <person name="Summersgill H."/>
            <person name="Thelus R."/>
            <person name="Thornton R.D."/>
            <person name="Trejos Z.Y."/>
            <person name="Usmani K."/>
            <person name="Vattathil S."/>
            <person name="Villasana D."/>
            <person name="Walker D.L."/>
            <person name="Wang S."/>
            <person name="Wang K."/>
            <person name="White C.S."/>
            <person name="Williams A.C."/>
            <person name="Williamson J."/>
            <person name="Wilson K."/>
            <person name="Woghiren I.O."/>
            <person name="Woodworth J.R."/>
            <person name="Worley K.C."/>
            <person name="Wright R.A."/>
            <person name="Wu W."/>
            <person name="Young L."/>
            <person name="Zhang L."/>
            <person name="Zhang J."/>
            <person name="Zhu Y."/>
            <person name="Muzny D.M."/>
            <person name="Weinstock G."/>
            <person name="Gibbs R.A."/>
        </authorList>
    </citation>
    <scope>NUCLEOTIDE SEQUENCE [LARGE SCALE GENOMIC DNA]</scope>
    <source>
        <strain evidence="5">LSR1</strain>
    </source>
</reference>
<organism evidence="4 5">
    <name type="scientific">Acyrthosiphon pisum</name>
    <name type="common">Pea aphid</name>
    <dbReference type="NCBI Taxonomy" id="7029"/>
    <lineage>
        <taxon>Eukaryota</taxon>
        <taxon>Metazoa</taxon>
        <taxon>Ecdysozoa</taxon>
        <taxon>Arthropoda</taxon>
        <taxon>Hexapoda</taxon>
        <taxon>Insecta</taxon>
        <taxon>Pterygota</taxon>
        <taxon>Neoptera</taxon>
        <taxon>Paraneoptera</taxon>
        <taxon>Hemiptera</taxon>
        <taxon>Sternorrhyncha</taxon>
        <taxon>Aphidomorpha</taxon>
        <taxon>Aphidoidea</taxon>
        <taxon>Aphididae</taxon>
        <taxon>Macrosiphini</taxon>
        <taxon>Acyrthosiphon</taxon>
    </lineage>
</organism>
<dbReference type="RefSeq" id="XP_029348388.1">
    <property type="nucleotide sequence ID" value="XM_029492528.1"/>
</dbReference>
<keyword evidence="1" id="KW-0863">Zinc-finger</keyword>
<keyword evidence="1" id="KW-0479">Metal-binding</keyword>
<reference evidence="4" key="2">
    <citation type="submission" date="2022-06" db="UniProtKB">
        <authorList>
            <consortium name="EnsemblMetazoa"/>
        </authorList>
    </citation>
    <scope>IDENTIFICATION</scope>
</reference>
<dbReference type="GO" id="GO:0008270">
    <property type="term" value="F:zinc ion binding"/>
    <property type="evidence" value="ECO:0007669"/>
    <property type="project" value="UniProtKB-KW"/>
</dbReference>
<keyword evidence="5" id="KW-1185">Reference proteome</keyword>
<dbReference type="InterPro" id="IPR007527">
    <property type="entry name" value="Znf_SWIM"/>
</dbReference>
<sequence length="734" mass="84552">MSEILLNKRKRNDESSHYDEEKEKCSLCNSMFSNIGNRNKHMQKAHGVDNRSSVRLRVVGNKTYYVCHRSGSSRTTGTGKRMKWSQSHKTGKICPAGMTTTNIDGYISVEFRRTHVGHALNMKFLHLSKEERDELAGKIKSGVTFERILDDIRKSVTSTECVNRFHAVDKRDLYNIKRDYDLDRDIVHTNDAFSTEIWVQEQMLLKEKSPVTYFKMQGCEKEGPLLKDDFMIVIMTPYQIDVLSKYATDRICVDSTHRTTSHDFQLTTLLVVDEFGAGCPVAFCISNRIDSVAMSRFFLSVKEKVGLISTKILMSDDTTTYINAWSNIMSNPQHHLLCNWHVDRSWRKNLIKIKSLTKQSEVYKACRTLMEIMDIDQFENSLECFLAMCEDDVETKDFGIYFKTYYSQRPKAWAFCYRLHLSLNTNIYLEAMHKKLKYCYTHGKQNRRVDKCISLLMRFARDMMFERTIRMMKNKPTFRMEQIAHSHLQSINIESSKIQKIDNNTWLVQSKTPDKNPYTVSFNNSENCMGCPLACPSCHICVHKFTCTCVDYKIKGNFCKHVHACIRVSEKKDIAINIDEDRATSAFEEHSNHVVQGSKITSIDQKESVSISTRFTALINATLGIASTATDEAKLKGIKKLDELMKILQHGQIDTTSSSGPHFSNLTYLPSHKNIDQQRFHSTKKKQTSNSRLTKPTEMQKISIMSTMNSEGQSNEVVHTDFDHVYYNASSKPQ</sequence>
<evidence type="ECO:0000313" key="5">
    <source>
        <dbReference type="Proteomes" id="UP000007819"/>
    </source>
</evidence>